<dbReference type="AlphaFoldDB" id="A0A5J5DKA6"/>
<keyword evidence="2" id="KW-1185">Reference proteome</keyword>
<evidence type="ECO:0000313" key="2">
    <source>
        <dbReference type="Proteomes" id="UP000327493"/>
    </source>
</evidence>
<dbReference type="Proteomes" id="UP000327493">
    <property type="component" value="Chromosome 3"/>
</dbReference>
<gene>
    <name evidence="1" type="ORF">FQN60_004532</name>
</gene>
<comment type="caution">
    <text evidence="1">The sequence shown here is derived from an EMBL/GenBank/DDBJ whole genome shotgun (WGS) entry which is preliminary data.</text>
</comment>
<protein>
    <submittedName>
        <fullName evidence="1">Uncharacterized protein</fullName>
    </submittedName>
</protein>
<organism evidence="1 2">
    <name type="scientific">Etheostoma spectabile</name>
    <name type="common">orangethroat darter</name>
    <dbReference type="NCBI Taxonomy" id="54343"/>
    <lineage>
        <taxon>Eukaryota</taxon>
        <taxon>Metazoa</taxon>
        <taxon>Chordata</taxon>
        <taxon>Craniata</taxon>
        <taxon>Vertebrata</taxon>
        <taxon>Euteleostomi</taxon>
        <taxon>Actinopterygii</taxon>
        <taxon>Neopterygii</taxon>
        <taxon>Teleostei</taxon>
        <taxon>Neoteleostei</taxon>
        <taxon>Acanthomorphata</taxon>
        <taxon>Eupercaria</taxon>
        <taxon>Perciformes</taxon>
        <taxon>Percoidei</taxon>
        <taxon>Percidae</taxon>
        <taxon>Etheostomatinae</taxon>
        <taxon>Etheostoma</taxon>
    </lineage>
</organism>
<name>A0A5J5DKA6_9PERO</name>
<proteinExistence type="predicted"/>
<dbReference type="EMBL" id="VOFY01000003">
    <property type="protein sequence ID" value="KAA8593698.1"/>
    <property type="molecule type" value="Genomic_DNA"/>
</dbReference>
<reference evidence="1 2" key="1">
    <citation type="submission" date="2019-08" db="EMBL/GenBank/DDBJ databases">
        <title>A chromosome-level genome assembly, high-density linkage maps, and genome scans reveal the genomic architecture of hybrid incompatibilities underlying speciation via character displacement in darters (Percidae: Etheostominae).</title>
        <authorList>
            <person name="Moran R.L."/>
            <person name="Catchen J.M."/>
            <person name="Fuller R.C."/>
        </authorList>
    </citation>
    <scope>NUCLEOTIDE SEQUENCE [LARGE SCALE GENOMIC DNA]</scope>
    <source>
        <strain evidence="1">EspeVRDwgs_2016</strain>
        <tissue evidence="1">Muscle</tissue>
    </source>
</reference>
<accession>A0A5J5DKA6</accession>
<sequence length="85" mass="9411">MNPRRGTKPKRSKVVTKKKGVIVQKRSSAVNTHVAMLLKNLLDFKWNFIGNTGIMLQRGTAATKMLVTSPGSTDVKTQAYFTGLF</sequence>
<evidence type="ECO:0000313" key="1">
    <source>
        <dbReference type="EMBL" id="KAA8593698.1"/>
    </source>
</evidence>